<evidence type="ECO:0000313" key="4">
    <source>
        <dbReference type="Proteomes" id="UP000472320"/>
    </source>
</evidence>
<dbReference type="GO" id="GO:0046464">
    <property type="term" value="P:acylglycerol catabolic process"/>
    <property type="evidence" value="ECO:0007669"/>
    <property type="project" value="TreeGrafter"/>
</dbReference>
<dbReference type="RefSeq" id="WP_155453360.1">
    <property type="nucleotide sequence ID" value="NZ_WNKX01000004.1"/>
</dbReference>
<keyword evidence="1" id="KW-0732">Signal</keyword>
<dbReference type="Pfam" id="PF12697">
    <property type="entry name" value="Abhydrolase_6"/>
    <property type="match status" value="1"/>
</dbReference>
<sequence length="309" mass="34453">MSALKKSIVAAASALALASATAQEVSYLKLDPDITLRRMVVKNPAAKGTVLFLHGFPETMLTWRDLALDLGADYEVHTFDWPGYGQSSRPSADKFAYAPRDYAQVLKAYIDKAGIDRSRLVIYATDVGALPSLLLALEQPDIAKKIIVGDFAPFDRPDYMSDRLRSLKAAQTAEATRNAINQNRGEIVENAFRRGLEASEQFDVPADFKKDMLDGWTQGSVSTGDAFYHYYSHFTRDQQYFEANLLRLKTPVQIVWGEKDLYIDKKMGEEFAAKSGKPLTVLPNLGHYPHLQAPRQTSREIRAALKSGD</sequence>
<comment type="caution">
    <text evidence="3">The sequence shown here is derived from an EMBL/GenBank/DDBJ whole genome shotgun (WGS) entry which is preliminary data.</text>
</comment>
<reference evidence="3 4" key="1">
    <citation type="submission" date="2019-11" db="EMBL/GenBank/DDBJ databases">
        <title>Type strains purchased from KCTC, JCM and DSMZ.</title>
        <authorList>
            <person name="Lu H."/>
        </authorList>
    </citation>
    <scope>NUCLEOTIDE SEQUENCE [LARGE SCALE GENOMIC DNA]</scope>
    <source>
        <strain evidence="3 4">JCM 31587</strain>
    </source>
</reference>
<dbReference type="AlphaFoldDB" id="A0A6L6QEX8"/>
<dbReference type="PANTHER" id="PTHR43798:SF33">
    <property type="entry name" value="HYDROLASE, PUTATIVE (AFU_ORTHOLOGUE AFUA_2G14860)-RELATED"/>
    <property type="match status" value="1"/>
</dbReference>
<evidence type="ECO:0000259" key="2">
    <source>
        <dbReference type="Pfam" id="PF12697"/>
    </source>
</evidence>
<keyword evidence="3" id="KW-0378">Hydrolase</keyword>
<keyword evidence="4" id="KW-1185">Reference proteome</keyword>
<gene>
    <name evidence="3" type="ORF">GM658_07405</name>
</gene>
<evidence type="ECO:0000256" key="1">
    <source>
        <dbReference type="SAM" id="SignalP"/>
    </source>
</evidence>
<dbReference type="InterPro" id="IPR029058">
    <property type="entry name" value="AB_hydrolase_fold"/>
</dbReference>
<dbReference type="GO" id="GO:0047372">
    <property type="term" value="F:monoacylglycerol lipase activity"/>
    <property type="evidence" value="ECO:0007669"/>
    <property type="project" value="TreeGrafter"/>
</dbReference>
<dbReference type="Proteomes" id="UP000472320">
    <property type="component" value="Unassembled WGS sequence"/>
</dbReference>
<dbReference type="SUPFAM" id="SSF53474">
    <property type="entry name" value="alpha/beta-Hydrolases"/>
    <property type="match status" value="1"/>
</dbReference>
<feature type="chain" id="PRO_5026853477" evidence="1">
    <location>
        <begin position="23"/>
        <end position="309"/>
    </location>
</feature>
<evidence type="ECO:0000313" key="3">
    <source>
        <dbReference type="EMBL" id="MTW10427.1"/>
    </source>
</evidence>
<dbReference type="GO" id="GO:0016020">
    <property type="term" value="C:membrane"/>
    <property type="evidence" value="ECO:0007669"/>
    <property type="project" value="TreeGrafter"/>
</dbReference>
<dbReference type="InterPro" id="IPR000073">
    <property type="entry name" value="AB_hydrolase_1"/>
</dbReference>
<feature type="signal peptide" evidence="1">
    <location>
        <begin position="1"/>
        <end position="22"/>
    </location>
</feature>
<dbReference type="EMBL" id="WNKX01000004">
    <property type="protein sequence ID" value="MTW10427.1"/>
    <property type="molecule type" value="Genomic_DNA"/>
</dbReference>
<proteinExistence type="predicted"/>
<accession>A0A6L6QEX8</accession>
<dbReference type="InterPro" id="IPR050266">
    <property type="entry name" value="AB_hydrolase_sf"/>
</dbReference>
<organism evidence="3 4">
    <name type="scientific">Massilia eburnea</name>
    <dbReference type="NCBI Taxonomy" id="1776165"/>
    <lineage>
        <taxon>Bacteria</taxon>
        <taxon>Pseudomonadati</taxon>
        <taxon>Pseudomonadota</taxon>
        <taxon>Betaproteobacteria</taxon>
        <taxon>Burkholderiales</taxon>
        <taxon>Oxalobacteraceae</taxon>
        <taxon>Telluria group</taxon>
        <taxon>Massilia</taxon>
    </lineage>
</organism>
<dbReference type="Gene3D" id="3.40.50.1820">
    <property type="entry name" value="alpha/beta hydrolase"/>
    <property type="match status" value="1"/>
</dbReference>
<feature type="domain" description="AB hydrolase-1" evidence="2">
    <location>
        <begin position="50"/>
        <end position="297"/>
    </location>
</feature>
<dbReference type="OrthoDB" id="8680283at2"/>
<protein>
    <submittedName>
        <fullName evidence="3">Alpha/beta fold hydrolase</fullName>
    </submittedName>
</protein>
<name>A0A6L6QEX8_9BURK</name>
<dbReference type="PANTHER" id="PTHR43798">
    <property type="entry name" value="MONOACYLGLYCEROL LIPASE"/>
    <property type="match status" value="1"/>
</dbReference>